<dbReference type="EMBL" id="CM043803">
    <property type="protein sequence ID" value="KAI4807606.1"/>
    <property type="molecule type" value="Genomic_DNA"/>
</dbReference>
<protein>
    <submittedName>
        <fullName evidence="1">Uncharacterized protein</fullName>
    </submittedName>
</protein>
<organism evidence="1 2">
    <name type="scientific">Chaenocephalus aceratus</name>
    <name type="common">Blackfin icefish</name>
    <name type="synonym">Chaenichthys aceratus</name>
    <dbReference type="NCBI Taxonomy" id="36190"/>
    <lineage>
        <taxon>Eukaryota</taxon>
        <taxon>Metazoa</taxon>
        <taxon>Chordata</taxon>
        <taxon>Craniata</taxon>
        <taxon>Vertebrata</taxon>
        <taxon>Euteleostomi</taxon>
        <taxon>Actinopterygii</taxon>
        <taxon>Neopterygii</taxon>
        <taxon>Teleostei</taxon>
        <taxon>Neoteleostei</taxon>
        <taxon>Acanthomorphata</taxon>
        <taxon>Eupercaria</taxon>
        <taxon>Perciformes</taxon>
        <taxon>Notothenioidei</taxon>
        <taxon>Channichthyidae</taxon>
        <taxon>Chaenocephalus</taxon>
    </lineage>
</organism>
<dbReference type="Proteomes" id="UP001057452">
    <property type="component" value="Chromosome 19"/>
</dbReference>
<proteinExistence type="predicted"/>
<name>A0ACB9W499_CHAAC</name>
<keyword evidence="2" id="KW-1185">Reference proteome</keyword>
<gene>
    <name evidence="1" type="ORF">KUCAC02_027404</name>
</gene>
<comment type="caution">
    <text evidence="1">The sequence shown here is derived from an EMBL/GenBank/DDBJ whole genome shotgun (WGS) entry which is preliminary data.</text>
</comment>
<reference evidence="1" key="1">
    <citation type="submission" date="2022-05" db="EMBL/GenBank/DDBJ databases">
        <title>Chromosome-level genome of Chaenocephalus aceratus.</title>
        <authorList>
            <person name="Park H."/>
        </authorList>
    </citation>
    <scope>NUCLEOTIDE SEQUENCE</scope>
    <source>
        <strain evidence="1">KU_202001</strain>
    </source>
</reference>
<sequence>MGGAAVEERVEGEGGGLQQCLRCGLSDASCRPGPPRPHPPSHQDGEEKADQEVGGGLCRKERRRLALLVFNSQGPGPAPPSPFLLRTQRTS</sequence>
<accession>A0ACB9W499</accession>
<evidence type="ECO:0000313" key="1">
    <source>
        <dbReference type="EMBL" id="KAI4807606.1"/>
    </source>
</evidence>
<evidence type="ECO:0000313" key="2">
    <source>
        <dbReference type="Proteomes" id="UP001057452"/>
    </source>
</evidence>